<dbReference type="PANTHER" id="PTHR20982:SF3">
    <property type="entry name" value="MITOCHONDRIAL RIBOSOME RECYCLING FACTOR PSEUDO 1"/>
    <property type="match status" value="1"/>
</dbReference>
<dbReference type="AlphaFoldDB" id="A0A2J0KYC8"/>
<name>A0A2J0KYC8_9BACT</name>
<dbReference type="HAMAP" id="MF_00040">
    <property type="entry name" value="RRF"/>
    <property type="match status" value="1"/>
</dbReference>
<comment type="subcellular location">
    <subcellularLocation>
        <location evidence="1 6">Cytoplasm</location>
    </subcellularLocation>
</comment>
<evidence type="ECO:0000256" key="4">
    <source>
        <dbReference type="ARBA" id="ARBA00022917"/>
    </source>
</evidence>
<dbReference type="InterPro" id="IPR036191">
    <property type="entry name" value="RRF_sf"/>
</dbReference>
<organism evidence="8 9">
    <name type="scientific">Candidatus Aquitaenariimonas noxiae</name>
    <dbReference type="NCBI Taxonomy" id="1974741"/>
    <lineage>
        <taxon>Bacteria</taxon>
        <taxon>Pseudomonadati</taxon>
        <taxon>Candidatus Omnitrophota</taxon>
        <taxon>Candidatus Aquitaenariimonas</taxon>
    </lineage>
</organism>
<dbReference type="NCBIfam" id="TIGR00496">
    <property type="entry name" value="frr"/>
    <property type="match status" value="1"/>
</dbReference>
<dbReference type="FunFam" id="3.30.1360.40:FF:000001">
    <property type="entry name" value="Ribosome-recycling factor"/>
    <property type="match status" value="1"/>
</dbReference>
<evidence type="ECO:0000256" key="3">
    <source>
        <dbReference type="ARBA" id="ARBA00022490"/>
    </source>
</evidence>
<evidence type="ECO:0000313" key="9">
    <source>
        <dbReference type="Proteomes" id="UP000230052"/>
    </source>
</evidence>
<evidence type="ECO:0000256" key="5">
    <source>
        <dbReference type="ARBA" id="ARBA00025050"/>
    </source>
</evidence>
<evidence type="ECO:0000256" key="2">
    <source>
        <dbReference type="ARBA" id="ARBA00005912"/>
    </source>
</evidence>
<evidence type="ECO:0000313" key="8">
    <source>
        <dbReference type="EMBL" id="PIU41400.1"/>
    </source>
</evidence>
<dbReference type="Proteomes" id="UP000230052">
    <property type="component" value="Unassembled WGS sequence"/>
</dbReference>
<sequence length="184" mass="21097">MNEIKKDSEDRMKKTIEVTKREYSTIRTGRASGSLVEGIKIDYYGTPTPLKQISNILTPEARLLIIQPWDHSVINEIEKAILASELGVTPTNDGKLIRLSMPPLTQERREELTKVVKKIAEDSKISIRSIRRDANEHIKKLEKDKSVPEDERFKAQDEVQKLTDKYIGEVDKVLQEKEKEILGT</sequence>
<dbReference type="EMBL" id="PEWV01000060">
    <property type="protein sequence ID" value="PIU41400.1"/>
    <property type="molecule type" value="Genomic_DNA"/>
</dbReference>
<comment type="function">
    <text evidence="5 6">Responsible for the release of ribosomes from messenger RNA at the termination of protein biosynthesis. May increase the efficiency of translation by recycling ribosomes from one round of translation to another.</text>
</comment>
<keyword evidence="3 6" id="KW-0963">Cytoplasm</keyword>
<dbReference type="InterPro" id="IPR023584">
    <property type="entry name" value="Ribosome_recyc_fac_dom"/>
</dbReference>
<dbReference type="Gene3D" id="3.30.1360.40">
    <property type="match status" value="1"/>
</dbReference>
<evidence type="ECO:0000259" key="7">
    <source>
        <dbReference type="Pfam" id="PF01765"/>
    </source>
</evidence>
<dbReference type="SUPFAM" id="SSF55194">
    <property type="entry name" value="Ribosome recycling factor, RRF"/>
    <property type="match status" value="1"/>
</dbReference>
<dbReference type="Gene3D" id="1.10.132.20">
    <property type="entry name" value="Ribosome-recycling factor"/>
    <property type="match status" value="1"/>
</dbReference>
<keyword evidence="4 6" id="KW-0648">Protein biosynthesis</keyword>
<protein>
    <recommendedName>
        <fullName evidence="6">Ribosome-recycling factor</fullName>
        <shortName evidence="6">RRF</shortName>
    </recommendedName>
    <alternativeName>
        <fullName evidence="6">Ribosome-releasing factor</fullName>
    </alternativeName>
</protein>
<reference evidence="8 9" key="1">
    <citation type="submission" date="2017-09" db="EMBL/GenBank/DDBJ databases">
        <title>Depth-based differentiation of microbial function through sediment-hosted aquifers and enrichment of novel symbionts in the deep terrestrial subsurface.</title>
        <authorList>
            <person name="Probst A.J."/>
            <person name="Ladd B."/>
            <person name="Jarett J.K."/>
            <person name="Geller-Mcgrath D.E."/>
            <person name="Sieber C.M."/>
            <person name="Emerson J.B."/>
            <person name="Anantharaman K."/>
            <person name="Thomas B.C."/>
            <person name="Malmstrom R."/>
            <person name="Stieglmeier M."/>
            <person name="Klingl A."/>
            <person name="Woyke T."/>
            <person name="Ryan C.M."/>
            <person name="Banfield J.F."/>
        </authorList>
    </citation>
    <scope>NUCLEOTIDE SEQUENCE [LARGE SCALE GENOMIC DNA]</scope>
    <source>
        <strain evidence="8">CG07_land_8_20_14_0_80_42_15</strain>
    </source>
</reference>
<proteinExistence type="inferred from homology"/>
<dbReference type="GO" id="GO:0006415">
    <property type="term" value="P:translational termination"/>
    <property type="evidence" value="ECO:0007669"/>
    <property type="project" value="UniProtKB-UniRule"/>
</dbReference>
<comment type="caution">
    <text evidence="8">The sequence shown here is derived from an EMBL/GenBank/DDBJ whole genome shotgun (WGS) entry which is preliminary data.</text>
</comment>
<gene>
    <name evidence="6" type="primary">frr</name>
    <name evidence="8" type="ORF">COS99_05945</name>
</gene>
<dbReference type="GO" id="GO:0005737">
    <property type="term" value="C:cytoplasm"/>
    <property type="evidence" value="ECO:0007669"/>
    <property type="project" value="UniProtKB-SubCell"/>
</dbReference>
<evidence type="ECO:0000256" key="6">
    <source>
        <dbReference type="HAMAP-Rule" id="MF_00040"/>
    </source>
</evidence>
<comment type="similarity">
    <text evidence="2 6">Belongs to the RRF family.</text>
</comment>
<accession>A0A2J0KYC8</accession>
<dbReference type="PANTHER" id="PTHR20982">
    <property type="entry name" value="RIBOSOME RECYCLING FACTOR"/>
    <property type="match status" value="1"/>
</dbReference>
<dbReference type="CDD" id="cd00520">
    <property type="entry name" value="RRF"/>
    <property type="match status" value="1"/>
</dbReference>
<dbReference type="FunFam" id="1.10.132.20:FF:000001">
    <property type="entry name" value="Ribosome-recycling factor"/>
    <property type="match status" value="1"/>
</dbReference>
<dbReference type="GO" id="GO:0043023">
    <property type="term" value="F:ribosomal large subunit binding"/>
    <property type="evidence" value="ECO:0007669"/>
    <property type="project" value="TreeGrafter"/>
</dbReference>
<dbReference type="InterPro" id="IPR002661">
    <property type="entry name" value="Ribosome_recyc_fac"/>
</dbReference>
<feature type="domain" description="Ribosome recycling factor" evidence="7">
    <location>
        <begin position="20"/>
        <end position="182"/>
    </location>
</feature>
<evidence type="ECO:0000256" key="1">
    <source>
        <dbReference type="ARBA" id="ARBA00004496"/>
    </source>
</evidence>
<dbReference type="Pfam" id="PF01765">
    <property type="entry name" value="RRF"/>
    <property type="match status" value="1"/>
</dbReference>